<dbReference type="InterPro" id="IPR053144">
    <property type="entry name" value="Acetyltransferase_Butenolide"/>
</dbReference>
<reference evidence="2 3" key="1">
    <citation type="submission" date="2017-06" db="EMBL/GenBank/DDBJ databases">
        <authorList>
            <person name="Kim H.J."/>
            <person name="Triplett B.A."/>
        </authorList>
    </citation>
    <scope>NUCLEOTIDE SEQUENCE [LARGE SCALE GENOMIC DNA]</scope>
    <source>
        <strain evidence="2 3">13146</strain>
    </source>
</reference>
<feature type="domain" description="N-acetyltransferase" evidence="1">
    <location>
        <begin position="7"/>
        <end position="138"/>
    </location>
</feature>
<dbReference type="AlphaFoldDB" id="A0A246HH79"/>
<evidence type="ECO:0000313" key="3">
    <source>
        <dbReference type="Proteomes" id="UP000198157"/>
    </source>
</evidence>
<organism evidence="2 3">
    <name type="scientific">Stenotrophomonas maltophilia</name>
    <name type="common">Pseudomonas maltophilia</name>
    <name type="synonym">Xanthomonas maltophilia</name>
    <dbReference type="NCBI Taxonomy" id="40324"/>
    <lineage>
        <taxon>Bacteria</taxon>
        <taxon>Pseudomonadati</taxon>
        <taxon>Pseudomonadota</taxon>
        <taxon>Gammaproteobacteria</taxon>
        <taxon>Lysobacterales</taxon>
        <taxon>Lysobacteraceae</taxon>
        <taxon>Stenotrophomonas</taxon>
        <taxon>Stenotrophomonas maltophilia group</taxon>
    </lineage>
</organism>
<dbReference type="GO" id="GO:0016747">
    <property type="term" value="F:acyltransferase activity, transferring groups other than amino-acyl groups"/>
    <property type="evidence" value="ECO:0007669"/>
    <property type="project" value="InterPro"/>
</dbReference>
<keyword evidence="2" id="KW-0808">Transferase</keyword>
<dbReference type="SUPFAM" id="SSF55729">
    <property type="entry name" value="Acyl-CoA N-acyltransferases (Nat)"/>
    <property type="match status" value="1"/>
</dbReference>
<dbReference type="PANTHER" id="PTHR43233">
    <property type="entry name" value="FAMILY N-ACETYLTRANSFERASE, PUTATIVE (AFU_ORTHOLOGUE AFUA_6G03350)-RELATED"/>
    <property type="match status" value="1"/>
</dbReference>
<evidence type="ECO:0000259" key="1">
    <source>
        <dbReference type="PROSITE" id="PS51186"/>
    </source>
</evidence>
<dbReference type="EMBL" id="NIVS01000060">
    <property type="protein sequence ID" value="OWQ49391.1"/>
    <property type="molecule type" value="Genomic_DNA"/>
</dbReference>
<sequence>MSLPAGVHCIPLPPGVEDYRALRVLAGLSPKTAEAAARGLPNTVFGVSLREGDRLLAMGRIIGDGGCFLQVVDIAVVPDRQGQGLGKAVMAELDAWLRANAVGAYVSLIADGQAHRLYAQFGFALTAPRSVGMAKVVA</sequence>
<accession>A0A246HH79</accession>
<dbReference type="OrthoDB" id="9775804at2"/>
<dbReference type="PANTHER" id="PTHR43233:SF1">
    <property type="entry name" value="FAMILY N-ACETYLTRANSFERASE, PUTATIVE (AFU_ORTHOLOGUE AFUA_6G03350)-RELATED"/>
    <property type="match status" value="1"/>
</dbReference>
<name>A0A246HH79_STEMA</name>
<dbReference type="Pfam" id="PF00583">
    <property type="entry name" value="Acetyltransf_1"/>
    <property type="match status" value="1"/>
</dbReference>
<dbReference type="Gene3D" id="3.40.630.30">
    <property type="match status" value="1"/>
</dbReference>
<evidence type="ECO:0000313" key="2">
    <source>
        <dbReference type="EMBL" id="OWQ49391.1"/>
    </source>
</evidence>
<dbReference type="CDD" id="cd04301">
    <property type="entry name" value="NAT_SF"/>
    <property type="match status" value="1"/>
</dbReference>
<dbReference type="InterPro" id="IPR000182">
    <property type="entry name" value="GNAT_dom"/>
</dbReference>
<dbReference type="PROSITE" id="PS51186">
    <property type="entry name" value="GNAT"/>
    <property type="match status" value="1"/>
</dbReference>
<dbReference type="InterPro" id="IPR016181">
    <property type="entry name" value="Acyl_CoA_acyltransferase"/>
</dbReference>
<gene>
    <name evidence="2" type="ORF">CEE60_19955</name>
</gene>
<proteinExistence type="predicted"/>
<dbReference type="Proteomes" id="UP000198157">
    <property type="component" value="Unassembled WGS sequence"/>
</dbReference>
<comment type="caution">
    <text evidence="2">The sequence shown here is derived from an EMBL/GenBank/DDBJ whole genome shotgun (WGS) entry which is preliminary data.</text>
</comment>
<protein>
    <submittedName>
        <fullName evidence="2">GNAT family N-acetyltransferase</fullName>
    </submittedName>
</protein>